<comment type="caution">
    <text evidence="1">The sequence shown here is derived from an EMBL/GenBank/DDBJ whole genome shotgun (WGS) entry which is preliminary data.</text>
</comment>
<sequence length="83" mass="9469">MYIIIGSLDTLKRWNPDHNEPTPSSGITLWPGNLSYRGWPDLKYQKIITTNTLRRGLANRLDTTVAERSQILTQKGPNIFGRT</sequence>
<reference evidence="1 2" key="1">
    <citation type="submission" date="2019-03" db="EMBL/GenBank/DDBJ databases">
        <title>The genome sequence of a newly discovered highly antifungal drug resistant Aspergillus species, Aspergillus tanneri NIH 1004.</title>
        <authorList>
            <person name="Mounaud S."/>
            <person name="Singh I."/>
            <person name="Joardar V."/>
            <person name="Pakala S."/>
            <person name="Pakala S."/>
            <person name="Venepally P."/>
            <person name="Hoover J."/>
            <person name="Nierman W."/>
            <person name="Chung J."/>
            <person name="Losada L."/>
        </authorList>
    </citation>
    <scope>NUCLEOTIDE SEQUENCE [LARGE SCALE GENOMIC DNA]</scope>
    <source>
        <strain evidence="1 2">NIH1004</strain>
    </source>
</reference>
<proteinExistence type="predicted"/>
<dbReference type="VEuPathDB" id="FungiDB:EYZ11_010699"/>
<keyword evidence="2" id="KW-1185">Reference proteome</keyword>
<evidence type="ECO:0000313" key="2">
    <source>
        <dbReference type="Proteomes" id="UP000308092"/>
    </source>
</evidence>
<dbReference type="Proteomes" id="UP000308092">
    <property type="component" value="Unassembled WGS sequence"/>
</dbReference>
<protein>
    <submittedName>
        <fullName evidence="1">Uncharacterized protein</fullName>
    </submittedName>
</protein>
<evidence type="ECO:0000313" key="1">
    <source>
        <dbReference type="EMBL" id="THC89848.1"/>
    </source>
</evidence>
<dbReference type="EMBL" id="SOSA01000595">
    <property type="protein sequence ID" value="THC89848.1"/>
    <property type="molecule type" value="Genomic_DNA"/>
</dbReference>
<accession>A0A4S3J6U9</accession>
<organism evidence="1 2">
    <name type="scientific">Aspergillus tanneri</name>
    <dbReference type="NCBI Taxonomy" id="1220188"/>
    <lineage>
        <taxon>Eukaryota</taxon>
        <taxon>Fungi</taxon>
        <taxon>Dikarya</taxon>
        <taxon>Ascomycota</taxon>
        <taxon>Pezizomycotina</taxon>
        <taxon>Eurotiomycetes</taxon>
        <taxon>Eurotiomycetidae</taxon>
        <taxon>Eurotiales</taxon>
        <taxon>Aspergillaceae</taxon>
        <taxon>Aspergillus</taxon>
        <taxon>Aspergillus subgen. Circumdati</taxon>
    </lineage>
</organism>
<dbReference type="AlphaFoldDB" id="A0A4S3J6U9"/>
<gene>
    <name evidence="1" type="ORF">EYZ11_010699</name>
</gene>
<name>A0A4S3J6U9_9EURO</name>